<evidence type="ECO:0000313" key="2">
    <source>
        <dbReference type="Proteomes" id="UP000663889"/>
    </source>
</evidence>
<dbReference type="AlphaFoldDB" id="A0A815EZB9"/>
<comment type="caution">
    <text evidence="1">The sequence shown here is derived from an EMBL/GenBank/DDBJ whole genome shotgun (WGS) entry which is preliminary data.</text>
</comment>
<proteinExistence type="predicted"/>
<dbReference type="EMBL" id="CAJNOU010002342">
    <property type="protein sequence ID" value="CAF1312725.1"/>
    <property type="molecule type" value="Genomic_DNA"/>
</dbReference>
<protein>
    <submittedName>
        <fullName evidence="1">Uncharacterized protein</fullName>
    </submittedName>
</protein>
<evidence type="ECO:0000313" key="1">
    <source>
        <dbReference type="EMBL" id="CAF1312725.1"/>
    </source>
</evidence>
<reference evidence="1" key="1">
    <citation type="submission" date="2021-02" db="EMBL/GenBank/DDBJ databases">
        <authorList>
            <person name="Nowell W R."/>
        </authorList>
    </citation>
    <scope>NUCLEOTIDE SEQUENCE</scope>
</reference>
<name>A0A815EZB9_9BILA</name>
<accession>A0A815EZB9</accession>
<dbReference type="Proteomes" id="UP000663889">
    <property type="component" value="Unassembled WGS sequence"/>
</dbReference>
<feature type="non-terminal residue" evidence="1">
    <location>
        <position position="1"/>
    </location>
</feature>
<gene>
    <name evidence="1" type="ORF">SEV965_LOCUS26881</name>
</gene>
<organism evidence="1 2">
    <name type="scientific">Rotaria sordida</name>
    <dbReference type="NCBI Taxonomy" id="392033"/>
    <lineage>
        <taxon>Eukaryota</taxon>
        <taxon>Metazoa</taxon>
        <taxon>Spiralia</taxon>
        <taxon>Gnathifera</taxon>
        <taxon>Rotifera</taxon>
        <taxon>Eurotatoria</taxon>
        <taxon>Bdelloidea</taxon>
        <taxon>Philodinida</taxon>
        <taxon>Philodinidae</taxon>
        <taxon>Rotaria</taxon>
    </lineage>
</organism>
<sequence length="41" mass="4859">GRHLTCLVKHEFIHEEARIAQCGRTIVTIITQYYKMIIERS</sequence>